<organism evidence="10 11">
    <name type="scientific">Spinacia oleracea</name>
    <name type="common">Spinach</name>
    <dbReference type="NCBI Taxonomy" id="3562"/>
    <lineage>
        <taxon>Eukaryota</taxon>
        <taxon>Viridiplantae</taxon>
        <taxon>Streptophyta</taxon>
        <taxon>Embryophyta</taxon>
        <taxon>Tracheophyta</taxon>
        <taxon>Spermatophyta</taxon>
        <taxon>Magnoliopsida</taxon>
        <taxon>eudicotyledons</taxon>
        <taxon>Gunneridae</taxon>
        <taxon>Pentapetalae</taxon>
        <taxon>Caryophyllales</taxon>
        <taxon>Chenopodiaceae</taxon>
        <taxon>Chenopodioideae</taxon>
        <taxon>Anserineae</taxon>
        <taxon>Spinacia</taxon>
    </lineage>
</organism>
<dbReference type="KEGG" id="soe:110788346"/>
<keyword evidence="4" id="KW-0132">Cell division</keyword>
<evidence type="ECO:0000256" key="1">
    <source>
        <dbReference type="ARBA" id="ARBA00004123"/>
    </source>
</evidence>
<proteinExistence type="predicted"/>
<keyword evidence="3" id="KW-0158">Chromosome</keyword>
<evidence type="ECO:0000256" key="8">
    <source>
        <dbReference type="ARBA" id="ARBA00023306"/>
    </source>
</evidence>
<keyword evidence="9" id="KW-0137">Centromere</keyword>
<dbReference type="GO" id="GO:0000444">
    <property type="term" value="C:MIS12/MIND type complex"/>
    <property type="evidence" value="ECO:0000318"/>
    <property type="project" value="GO_Central"/>
</dbReference>
<evidence type="ECO:0000256" key="9">
    <source>
        <dbReference type="ARBA" id="ARBA00023328"/>
    </source>
</evidence>
<dbReference type="GO" id="GO:0051301">
    <property type="term" value="P:cell division"/>
    <property type="evidence" value="ECO:0007669"/>
    <property type="project" value="UniProtKB-KW"/>
</dbReference>
<evidence type="ECO:0000256" key="2">
    <source>
        <dbReference type="ARBA" id="ARBA00004629"/>
    </source>
</evidence>
<dbReference type="AlphaFoldDB" id="A0A9R0IGQ3"/>
<keyword evidence="10" id="KW-1185">Reference proteome</keyword>
<dbReference type="PANTHER" id="PTHR15459:SF3">
    <property type="entry name" value="POLYAMINE-MODULATED FACTOR 1"/>
    <property type="match status" value="1"/>
</dbReference>
<reference evidence="11" key="2">
    <citation type="submission" date="2025-08" db="UniProtKB">
        <authorList>
            <consortium name="RefSeq"/>
        </authorList>
    </citation>
    <scope>IDENTIFICATION</scope>
    <source>
        <tissue evidence="11">Leaf</tissue>
    </source>
</reference>
<dbReference type="InterPro" id="IPR007128">
    <property type="entry name" value="PMF1/Nnf1"/>
</dbReference>
<sequence length="189" mass="21587">MEEAFKSETVIPGVRHSNLKTSFRQCLGFLLTAFPFEDFAKAFPRYTGAEQDLLYQLYVQQVITSLHENMQEEFNVVCHATQVGTTLDTVEHLVEQQSLDPLFSKKTNLFHLKHDVLATKENEVRLLQGLLDKVDDQKHTTKARIKLLKKKHAESEDTSGLTATLEKIRSMMVKYGGDIDEWVSDQSKA</sequence>
<dbReference type="GO" id="GO:0007059">
    <property type="term" value="P:chromosome segregation"/>
    <property type="evidence" value="ECO:0000318"/>
    <property type="project" value="GO_Central"/>
</dbReference>
<evidence type="ECO:0000256" key="4">
    <source>
        <dbReference type="ARBA" id="ARBA00022618"/>
    </source>
</evidence>
<gene>
    <name evidence="11" type="primary">LOC110788346</name>
</gene>
<dbReference type="GO" id="GO:0005634">
    <property type="term" value="C:nucleus"/>
    <property type="evidence" value="ECO:0007669"/>
    <property type="project" value="UniProtKB-SubCell"/>
</dbReference>
<evidence type="ECO:0000256" key="7">
    <source>
        <dbReference type="ARBA" id="ARBA00023242"/>
    </source>
</evidence>
<evidence type="ECO:0000313" key="10">
    <source>
        <dbReference type="Proteomes" id="UP000813463"/>
    </source>
</evidence>
<reference evidence="10" key="1">
    <citation type="journal article" date="2021" name="Nat. Commun.">
        <title>Genomic analyses provide insights into spinach domestication and the genetic basis of agronomic traits.</title>
        <authorList>
            <person name="Cai X."/>
            <person name="Sun X."/>
            <person name="Xu C."/>
            <person name="Sun H."/>
            <person name="Wang X."/>
            <person name="Ge C."/>
            <person name="Zhang Z."/>
            <person name="Wang Q."/>
            <person name="Fei Z."/>
            <person name="Jiao C."/>
            <person name="Wang Q."/>
        </authorList>
    </citation>
    <scope>NUCLEOTIDE SEQUENCE [LARGE SCALE GENOMIC DNA]</scope>
    <source>
        <strain evidence="10">cv. Varoflay</strain>
    </source>
</reference>
<dbReference type="GeneID" id="110788346"/>
<evidence type="ECO:0000256" key="6">
    <source>
        <dbReference type="ARBA" id="ARBA00022838"/>
    </source>
</evidence>
<accession>A0A9R0IGQ3</accession>
<comment type="subcellular location">
    <subcellularLocation>
        <location evidence="2">Chromosome</location>
        <location evidence="2">Centromere</location>
        <location evidence="2">Kinetochore</location>
    </subcellularLocation>
    <subcellularLocation>
        <location evidence="1">Nucleus</location>
    </subcellularLocation>
</comment>
<evidence type="ECO:0000256" key="3">
    <source>
        <dbReference type="ARBA" id="ARBA00022454"/>
    </source>
</evidence>
<dbReference type="RefSeq" id="XP_021848673.1">
    <property type="nucleotide sequence ID" value="XM_021992981.2"/>
</dbReference>
<keyword evidence="5" id="KW-0498">Mitosis</keyword>
<keyword evidence="6" id="KW-0995">Kinetochore</keyword>
<evidence type="ECO:0000256" key="5">
    <source>
        <dbReference type="ARBA" id="ARBA00022776"/>
    </source>
</evidence>
<keyword evidence="8" id="KW-0131">Cell cycle</keyword>
<protein>
    <submittedName>
        <fullName evidence="11">Uncharacterized protein isoform X1</fullName>
    </submittedName>
</protein>
<name>A0A9R0IGQ3_SPIOL</name>
<keyword evidence="7" id="KW-0539">Nucleus</keyword>
<dbReference type="OrthoDB" id="506494at2759"/>
<dbReference type="Proteomes" id="UP000813463">
    <property type="component" value="Chromosome 6"/>
</dbReference>
<dbReference type="PANTHER" id="PTHR15459">
    <property type="entry name" value="POLYAMINE-MODULATED FACTOR 1"/>
    <property type="match status" value="1"/>
</dbReference>
<evidence type="ECO:0000313" key="11">
    <source>
        <dbReference type="RefSeq" id="XP_021848673.1"/>
    </source>
</evidence>